<proteinExistence type="predicted"/>
<accession>A0ACA9Y540</accession>
<sequence length="362" mass="41548">MNVSDFIDSNDFAIEFDDIETNYVYQEKAHSSSFSLPDKLNLLSLNLNNYSSPSTKSPSPEFLNYKKLDENMTINPQDLMSKDDYVLPSSISSPNLTSLNIKSSIFDQTVPPVPSLPPYSGPELINSMGQDLFEPITHNKPFKKKRSMSSTLSKVNLDMNNECVNAINSWINDSNESNPTGIFRRNSSPAQIPKVVPLLYGGIDKRRRRKSHSIKPEEVEEIIENEEVEKPQEVKEVQKIEVVDSVPFHNGRVLKNQPIVIPPQEEGKPFTCPDCPKQFKRSEHLKRHIRSVHSNVRPFHCKYCEKQFSRSDNLAQHLKTHYRINANGTTSIIYGNPLIYHKRKKSRDQDFEDVNWKTEITN</sequence>
<name>A0ACA9Y540_9ASCO</name>
<protein>
    <submittedName>
        <fullName evidence="1">Uncharacterized protein</fullName>
    </submittedName>
</protein>
<evidence type="ECO:0000313" key="2">
    <source>
        <dbReference type="Proteomes" id="UP001152531"/>
    </source>
</evidence>
<comment type="caution">
    <text evidence="1">The sequence shown here is derived from an EMBL/GenBank/DDBJ whole genome shotgun (WGS) entry which is preliminary data.</text>
</comment>
<organism evidence="1 2">
    <name type="scientific">[Candida] jaroonii</name>
    <dbReference type="NCBI Taxonomy" id="467808"/>
    <lineage>
        <taxon>Eukaryota</taxon>
        <taxon>Fungi</taxon>
        <taxon>Dikarya</taxon>
        <taxon>Ascomycota</taxon>
        <taxon>Saccharomycotina</taxon>
        <taxon>Pichiomycetes</taxon>
        <taxon>Debaryomycetaceae</taxon>
        <taxon>Yamadazyma</taxon>
    </lineage>
</organism>
<keyword evidence="2" id="KW-1185">Reference proteome</keyword>
<dbReference type="Proteomes" id="UP001152531">
    <property type="component" value="Unassembled WGS sequence"/>
</dbReference>
<dbReference type="EMBL" id="CALSDN010000002">
    <property type="protein sequence ID" value="CAH6719762.1"/>
    <property type="molecule type" value="Genomic_DNA"/>
</dbReference>
<gene>
    <name evidence="1" type="ORF">CLIB1444_02S15940</name>
</gene>
<evidence type="ECO:0000313" key="1">
    <source>
        <dbReference type="EMBL" id="CAH6719762.1"/>
    </source>
</evidence>
<reference evidence="1" key="1">
    <citation type="submission" date="2022-06" db="EMBL/GenBank/DDBJ databases">
        <authorList>
            <person name="Legras J.-L."/>
            <person name="Devillers H."/>
            <person name="Grondin C."/>
        </authorList>
    </citation>
    <scope>NUCLEOTIDE SEQUENCE</scope>
    <source>
        <strain evidence="1">CLIB 1444</strain>
    </source>
</reference>